<gene>
    <name evidence="2" type="ORF">TMS3_0103955</name>
</gene>
<name>A0A0A1YMG1_9PSED</name>
<accession>A0A0A1YMG1</accession>
<comment type="caution">
    <text evidence="2">The sequence shown here is derived from an EMBL/GenBank/DDBJ whole genome shotgun (WGS) entry which is preliminary data.</text>
</comment>
<dbReference type="Gene3D" id="1.10.260.40">
    <property type="entry name" value="lambda repressor-like DNA-binding domains"/>
    <property type="match status" value="1"/>
</dbReference>
<dbReference type="OrthoDB" id="8527218at2"/>
<dbReference type="RefSeq" id="WP_025163936.1">
    <property type="nucleotide sequence ID" value="NZ_AWSQ01000001.1"/>
</dbReference>
<dbReference type="InterPro" id="IPR010982">
    <property type="entry name" value="Lambda_DNA-bd_dom_sf"/>
</dbReference>
<evidence type="ECO:0000259" key="1">
    <source>
        <dbReference type="PROSITE" id="PS50943"/>
    </source>
</evidence>
<dbReference type="SUPFAM" id="SSF47413">
    <property type="entry name" value="lambda repressor-like DNA-binding domains"/>
    <property type="match status" value="1"/>
</dbReference>
<organism evidence="2 3">
    <name type="scientific">Pseudomonas taeanensis MS-3</name>
    <dbReference type="NCBI Taxonomy" id="1395571"/>
    <lineage>
        <taxon>Bacteria</taxon>
        <taxon>Pseudomonadati</taxon>
        <taxon>Pseudomonadota</taxon>
        <taxon>Gammaproteobacteria</taxon>
        <taxon>Pseudomonadales</taxon>
        <taxon>Pseudomonadaceae</taxon>
        <taxon>Pseudomonas</taxon>
    </lineage>
</organism>
<dbReference type="EMBL" id="AWSQ01000001">
    <property type="protein sequence ID" value="KFX71102.1"/>
    <property type="molecule type" value="Genomic_DNA"/>
</dbReference>
<keyword evidence="3" id="KW-1185">Reference proteome</keyword>
<sequence length="88" mass="9585">MDLRAAVGIAIRKIRISRAVPQEGLGPSQSYVSDVERGMKSPSIEKIDDIATVLGVHPVTLLAYAYVQAGVPPSDLLERIHFELSELE</sequence>
<dbReference type="STRING" id="1395571.TMS3_0103955"/>
<dbReference type="SMART" id="SM00530">
    <property type="entry name" value="HTH_XRE"/>
    <property type="match status" value="1"/>
</dbReference>
<dbReference type="InterPro" id="IPR001387">
    <property type="entry name" value="Cro/C1-type_HTH"/>
</dbReference>
<dbReference type="eggNOG" id="COG1396">
    <property type="taxonomic scope" value="Bacteria"/>
</dbReference>
<dbReference type="GO" id="GO:0003677">
    <property type="term" value="F:DNA binding"/>
    <property type="evidence" value="ECO:0007669"/>
    <property type="project" value="InterPro"/>
</dbReference>
<dbReference type="Pfam" id="PF01381">
    <property type="entry name" value="HTH_3"/>
    <property type="match status" value="1"/>
</dbReference>
<dbReference type="Proteomes" id="UP000030063">
    <property type="component" value="Unassembled WGS sequence"/>
</dbReference>
<evidence type="ECO:0000313" key="3">
    <source>
        <dbReference type="Proteomes" id="UP000030063"/>
    </source>
</evidence>
<evidence type="ECO:0000313" key="2">
    <source>
        <dbReference type="EMBL" id="KFX71102.1"/>
    </source>
</evidence>
<dbReference type="PROSITE" id="PS50943">
    <property type="entry name" value="HTH_CROC1"/>
    <property type="match status" value="1"/>
</dbReference>
<dbReference type="AlphaFoldDB" id="A0A0A1YMG1"/>
<proteinExistence type="predicted"/>
<feature type="domain" description="HTH cro/C1-type" evidence="1">
    <location>
        <begin position="28"/>
        <end position="61"/>
    </location>
</feature>
<reference evidence="2 3" key="1">
    <citation type="journal article" date="2014" name="Genome Announc.">
        <title>Draft Genome Sequence of Petroleum Oil-Degrading Marine Bacterium Pseudomonas taeanensis Strain MS-3, Isolated from a Crude Oil-Contaminated Seashore.</title>
        <authorList>
            <person name="Lee S.Y."/>
            <person name="Kim S.H."/>
            <person name="Lee D.G."/>
            <person name="Shin S."/>
            <person name="Yun S.H."/>
            <person name="Choi C.W."/>
            <person name="Chung Y.H."/>
            <person name="Choi J.S."/>
            <person name="Kahng H.Y."/>
            <person name="Kim S.I."/>
        </authorList>
    </citation>
    <scope>NUCLEOTIDE SEQUENCE [LARGE SCALE GENOMIC DNA]</scope>
    <source>
        <strain evidence="2 3">MS-3</strain>
    </source>
</reference>
<protein>
    <recommendedName>
        <fullName evidence="1">HTH cro/C1-type domain-containing protein</fullName>
    </recommendedName>
</protein>
<dbReference type="CDD" id="cd00093">
    <property type="entry name" value="HTH_XRE"/>
    <property type="match status" value="1"/>
</dbReference>